<evidence type="ECO:0000313" key="3">
    <source>
        <dbReference type="Proteomes" id="UP000085678"/>
    </source>
</evidence>
<dbReference type="Proteomes" id="UP000085678">
    <property type="component" value="Unplaced"/>
</dbReference>
<dbReference type="AlphaFoldDB" id="A0A1S3IKI7"/>
<dbReference type="Gene3D" id="4.10.280.10">
    <property type="entry name" value="Helix-loop-helix DNA-binding domain"/>
    <property type="match status" value="1"/>
</dbReference>
<dbReference type="InterPro" id="IPR050283">
    <property type="entry name" value="E-box_TF_Regulators"/>
</dbReference>
<dbReference type="RefSeq" id="XP_013398034.1">
    <property type="nucleotide sequence ID" value="XM_013542580.1"/>
</dbReference>
<dbReference type="GO" id="GO:0000977">
    <property type="term" value="F:RNA polymerase II transcription regulatory region sequence-specific DNA binding"/>
    <property type="evidence" value="ECO:0007669"/>
    <property type="project" value="TreeGrafter"/>
</dbReference>
<sequence length="232" mass="26068">MLSNNDIRPQGQGHFSLEDFGAKDSLSALLDSYDCSATYWSDFSDSACAQTQASLQEFGRFVYSPSSNSLSPCSRGDGVHSPERSFQLLDFQSSEEPPALSSKVGEEASNLPSADTYPTPGEISGDGSKNYDSVVEWLNQQSCGGSSKRKRRITRPQRLQANMRERRRMVHLNSAFDQLRLHVPSFPYENKMSRIQTLKLTVEYITFMQEVLSTPDYLLNEQFGDCMIEHHG</sequence>
<keyword evidence="3" id="KW-1185">Reference proteome</keyword>
<accession>A0A1S3IKI7</accession>
<name>A0A1S3IKI7_LINAN</name>
<reference evidence="4" key="1">
    <citation type="submission" date="2025-08" db="UniProtKB">
        <authorList>
            <consortium name="RefSeq"/>
        </authorList>
    </citation>
    <scope>IDENTIFICATION</scope>
    <source>
        <tissue evidence="4">Gonads</tissue>
    </source>
</reference>
<dbReference type="FunCoup" id="A0A1S3IKI7">
    <property type="interactions" value="339"/>
</dbReference>
<proteinExistence type="predicted"/>
<dbReference type="Pfam" id="PF00010">
    <property type="entry name" value="HLH"/>
    <property type="match status" value="1"/>
</dbReference>
<gene>
    <name evidence="4" type="primary">LOC106164615</name>
</gene>
<feature type="domain" description="BHLH" evidence="2">
    <location>
        <begin position="156"/>
        <end position="208"/>
    </location>
</feature>
<dbReference type="GO" id="GO:0000981">
    <property type="term" value="F:DNA-binding transcription factor activity, RNA polymerase II-specific"/>
    <property type="evidence" value="ECO:0007669"/>
    <property type="project" value="TreeGrafter"/>
</dbReference>
<dbReference type="InParanoid" id="A0A1S3IKI7"/>
<protein>
    <submittedName>
        <fullName evidence="4">Twist-related protein 2-like</fullName>
    </submittedName>
</protein>
<dbReference type="PROSITE" id="PS50888">
    <property type="entry name" value="BHLH"/>
    <property type="match status" value="1"/>
</dbReference>
<dbReference type="STRING" id="7574.A0A1S3IKI7"/>
<dbReference type="OrthoDB" id="10048995at2759"/>
<dbReference type="PANTHER" id="PTHR23349:SF63">
    <property type="entry name" value="FER3-LIKE PROTEIN"/>
    <property type="match status" value="1"/>
</dbReference>
<organism evidence="3 4">
    <name type="scientific">Lingula anatina</name>
    <name type="common">Brachiopod</name>
    <name type="synonym">Lingula unguis</name>
    <dbReference type="NCBI Taxonomy" id="7574"/>
    <lineage>
        <taxon>Eukaryota</taxon>
        <taxon>Metazoa</taxon>
        <taxon>Spiralia</taxon>
        <taxon>Lophotrochozoa</taxon>
        <taxon>Brachiopoda</taxon>
        <taxon>Linguliformea</taxon>
        <taxon>Lingulata</taxon>
        <taxon>Lingulida</taxon>
        <taxon>Linguloidea</taxon>
        <taxon>Lingulidae</taxon>
        <taxon>Lingula</taxon>
    </lineage>
</organism>
<dbReference type="InterPro" id="IPR036638">
    <property type="entry name" value="HLH_DNA-bd_sf"/>
</dbReference>
<feature type="region of interest" description="Disordered" evidence="1">
    <location>
        <begin position="97"/>
        <end position="125"/>
    </location>
</feature>
<evidence type="ECO:0000259" key="2">
    <source>
        <dbReference type="PROSITE" id="PS50888"/>
    </source>
</evidence>
<evidence type="ECO:0000256" key="1">
    <source>
        <dbReference type="SAM" id="MobiDB-lite"/>
    </source>
</evidence>
<dbReference type="GO" id="GO:0032502">
    <property type="term" value="P:developmental process"/>
    <property type="evidence" value="ECO:0007669"/>
    <property type="project" value="TreeGrafter"/>
</dbReference>
<dbReference type="PANTHER" id="PTHR23349">
    <property type="entry name" value="BASIC HELIX-LOOP-HELIX TRANSCRIPTION FACTOR, TWIST"/>
    <property type="match status" value="1"/>
</dbReference>
<dbReference type="SUPFAM" id="SSF47459">
    <property type="entry name" value="HLH, helix-loop-helix DNA-binding domain"/>
    <property type="match status" value="1"/>
</dbReference>
<dbReference type="GO" id="GO:0046983">
    <property type="term" value="F:protein dimerization activity"/>
    <property type="evidence" value="ECO:0007669"/>
    <property type="project" value="InterPro"/>
</dbReference>
<dbReference type="SMART" id="SM00353">
    <property type="entry name" value="HLH"/>
    <property type="match status" value="1"/>
</dbReference>
<dbReference type="GeneID" id="106164615"/>
<dbReference type="InterPro" id="IPR011598">
    <property type="entry name" value="bHLH_dom"/>
</dbReference>
<evidence type="ECO:0000313" key="4">
    <source>
        <dbReference type="RefSeq" id="XP_013398034.1"/>
    </source>
</evidence>
<dbReference type="KEGG" id="lak:106164615"/>